<gene>
    <name evidence="8" type="primary">IARS2_1</name>
    <name evidence="8" type="ORF">E2C01_000005</name>
</gene>
<organism evidence="8 9">
    <name type="scientific">Portunus trituberculatus</name>
    <name type="common">Swimming crab</name>
    <name type="synonym">Neptunus trituberculatus</name>
    <dbReference type="NCBI Taxonomy" id="210409"/>
    <lineage>
        <taxon>Eukaryota</taxon>
        <taxon>Metazoa</taxon>
        <taxon>Ecdysozoa</taxon>
        <taxon>Arthropoda</taxon>
        <taxon>Crustacea</taxon>
        <taxon>Multicrustacea</taxon>
        <taxon>Malacostraca</taxon>
        <taxon>Eumalacostraca</taxon>
        <taxon>Eucarida</taxon>
        <taxon>Decapoda</taxon>
        <taxon>Pleocyemata</taxon>
        <taxon>Brachyura</taxon>
        <taxon>Eubrachyura</taxon>
        <taxon>Portunoidea</taxon>
        <taxon>Portunidae</taxon>
        <taxon>Portuninae</taxon>
        <taxon>Portunus</taxon>
    </lineage>
</organism>
<evidence type="ECO:0000313" key="8">
    <source>
        <dbReference type="EMBL" id="MPC07443.1"/>
    </source>
</evidence>
<dbReference type="InterPro" id="IPR001412">
    <property type="entry name" value="aa-tRNA-synth_I_CS"/>
</dbReference>
<proteinExistence type="predicted"/>
<dbReference type="GO" id="GO:0032543">
    <property type="term" value="P:mitochondrial translation"/>
    <property type="evidence" value="ECO:0007669"/>
    <property type="project" value="TreeGrafter"/>
</dbReference>
<dbReference type="OrthoDB" id="10264412at2759"/>
<dbReference type="GO" id="GO:0005739">
    <property type="term" value="C:mitochondrion"/>
    <property type="evidence" value="ECO:0007669"/>
    <property type="project" value="TreeGrafter"/>
</dbReference>
<evidence type="ECO:0000313" key="9">
    <source>
        <dbReference type="Proteomes" id="UP000324222"/>
    </source>
</evidence>
<dbReference type="InterPro" id="IPR014729">
    <property type="entry name" value="Rossmann-like_a/b/a_fold"/>
</dbReference>
<evidence type="ECO:0000256" key="5">
    <source>
        <dbReference type="ARBA" id="ARBA00023146"/>
    </source>
</evidence>
<dbReference type="PANTHER" id="PTHR42765">
    <property type="entry name" value="SOLEUCYL-TRNA SYNTHETASE"/>
    <property type="match status" value="1"/>
</dbReference>
<reference evidence="8 9" key="1">
    <citation type="submission" date="2019-05" db="EMBL/GenBank/DDBJ databases">
        <title>Another draft genome of Portunus trituberculatus and its Hox gene families provides insights of decapod evolution.</title>
        <authorList>
            <person name="Jeong J.-H."/>
            <person name="Song I."/>
            <person name="Kim S."/>
            <person name="Choi T."/>
            <person name="Kim D."/>
            <person name="Ryu S."/>
            <person name="Kim W."/>
        </authorList>
    </citation>
    <scope>NUCLEOTIDE SEQUENCE [LARGE SCALE GENOMIC DNA]</scope>
    <source>
        <tissue evidence="8">Muscle</tissue>
    </source>
</reference>
<name>A0A5B7CIG2_PORTR</name>
<dbReference type="InterPro" id="IPR050081">
    <property type="entry name" value="Ile-tRNA_ligase"/>
</dbReference>
<keyword evidence="4" id="KW-0648">Protein biosynthesis</keyword>
<evidence type="ECO:0000256" key="2">
    <source>
        <dbReference type="ARBA" id="ARBA00022741"/>
    </source>
</evidence>
<dbReference type="InterPro" id="IPR002300">
    <property type="entry name" value="aa-tRNA-synth_Ia"/>
</dbReference>
<protein>
    <submittedName>
        <fullName evidence="8">Isoleucine--tRNA ligase, mitochondrial</fullName>
    </submittedName>
</protein>
<dbReference type="GO" id="GO:0004822">
    <property type="term" value="F:isoleucine-tRNA ligase activity"/>
    <property type="evidence" value="ECO:0007669"/>
    <property type="project" value="TreeGrafter"/>
</dbReference>
<feature type="domain" description="Aminoacyl-tRNA synthetase class Ia" evidence="7">
    <location>
        <begin position="182"/>
        <end position="260"/>
    </location>
</feature>
<dbReference type="SUPFAM" id="SSF52374">
    <property type="entry name" value="Nucleotidylyl transferase"/>
    <property type="match status" value="1"/>
</dbReference>
<evidence type="ECO:0000256" key="6">
    <source>
        <dbReference type="SAM" id="MobiDB-lite"/>
    </source>
</evidence>
<evidence type="ECO:0000259" key="7">
    <source>
        <dbReference type="Pfam" id="PF00133"/>
    </source>
</evidence>
<sequence>MFARLNNEETKITHSGTRLLTPLYTCHREVPCPVRTADCPVSAVWLAVCCELCATRKQHRRIIGEHRDNTKCVSLLETATNNSDKLFKGTASAMPSTNVAAVFTRRSSRWKALGHTLHHRTLCNVKSGRRRGAEPSTQYSATVQLPRTSLPLRVSAANRAQLEASIQQAAGFDSLYAWQRGQNREKEFVLHDGPPYANGRPHIGHAVNKILKDITLRQKLLQGYKVHYIPGWDCHGLPIELKASQIDKKKKTPENQLSSDSATLEIRNNGK</sequence>
<feature type="region of interest" description="Disordered" evidence="6">
    <location>
        <begin position="248"/>
        <end position="271"/>
    </location>
</feature>
<keyword evidence="2" id="KW-0547">Nucleotide-binding</keyword>
<dbReference type="GO" id="GO:0005524">
    <property type="term" value="F:ATP binding"/>
    <property type="evidence" value="ECO:0007669"/>
    <property type="project" value="UniProtKB-KW"/>
</dbReference>
<comment type="caution">
    <text evidence="8">The sequence shown here is derived from an EMBL/GenBank/DDBJ whole genome shotgun (WGS) entry which is preliminary data.</text>
</comment>
<evidence type="ECO:0000256" key="3">
    <source>
        <dbReference type="ARBA" id="ARBA00022840"/>
    </source>
</evidence>
<evidence type="ECO:0000256" key="1">
    <source>
        <dbReference type="ARBA" id="ARBA00022598"/>
    </source>
</evidence>
<accession>A0A5B7CIG2</accession>
<keyword evidence="1 8" id="KW-0436">Ligase</keyword>
<keyword evidence="9" id="KW-1185">Reference proteome</keyword>
<evidence type="ECO:0000256" key="4">
    <source>
        <dbReference type="ARBA" id="ARBA00022917"/>
    </source>
</evidence>
<dbReference type="PANTHER" id="PTHR42765:SF1">
    <property type="entry name" value="ISOLEUCINE--TRNA LIGASE, MITOCHONDRIAL"/>
    <property type="match status" value="1"/>
</dbReference>
<dbReference type="Proteomes" id="UP000324222">
    <property type="component" value="Unassembled WGS sequence"/>
</dbReference>
<dbReference type="Gene3D" id="3.40.50.620">
    <property type="entry name" value="HUPs"/>
    <property type="match status" value="1"/>
</dbReference>
<dbReference type="AlphaFoldDB" id="A0A5B7CIG2"/>
<keyword evidence="3" id="KW-0067">ATP-binding</keyword>
<dbReference type="EMBL" id="VSRR010000001">
    <property type="protein sequence ID" value="MPC07443.1"/>
    <property type="molecule type" value="Genomic_DNA"/>
</dbReference>
<dbReference type="GO" id="GO:0006428">
    <property type="term" value="P:isoleucyl-tRNA aminoacylation"/>
    <property type="evidence" value="ECO:0007669"/>
    <property type="project" value="TreeGrafter"/>
</dbReference>
<keyword evidence="5" id="KW-0030">Aminoacyl-tRNA synthetase</keyword>
<dbReference type="PROSITE" id="PS00178">
    <property type="entry name" value="AA_TRNA_LIGASE_I"/>
    <property type="match status" value="1"/>
</dbReference>
<dbReference type="Pfam" id="PF00133">
    <property type="entry name" value="tRNA-synt_1"/>
    <property type="match status" value="1"/>
</dbReference>